<accession>A0A081CIH7</accession>
<evidence type="ECO:0000313" key="2">
    <source>
        <dbReference type="Proteomes" id="UP000053758"/>
    </source>
</evidence>
<evidence type="ECO:0000313" key="1">
    <source>
        <dbReference type="EMBL" id="GAK66473.1"/>
    </source>
</evidence>
<protein>
    <submittedName>
        <fullName evidence="1">Uncharacterized protein</fullName>
    </submittedName>
</protein>
<dbReference type="EMBL" id="DF830080">
    <property type="protein sequence ID" value="GAK66473.1"/>
    <property type="molecule type" value="Genomic_DNA"/>
</dbReference>
<sequence length="152" mass="16990">MDMSSASADGMASWKPYLHTSLFSSFTSVDEPFLFPTFRIRSLATFLAAALVTFILALAERFLTHISSTLSATPRTRIWLGAAVYFAATLMRYILMIVAMGMDWFLLLSAVSGLTIGNALIEWHKSPTKRRVHEEHVELLPNEDGDGHKHDD</sequence>
<organism evidence="1 2">
    <name type="scientific">Pseudozyma antarctica</name>
    <name type="common">Yeast</name>
    <name type="synonym">Candida antarctica</name>
    <dbReference type="NCBI Taxonomy" id="84753"/>
    <lineage>
        <taxon>Eukaryota</taxon>
        <taxon>Fungi</taxon>
        <taxon>Dikarya</taxon>
        <taxon>Basidiomycota</taxon>
        <taxon>Ustilaginomycotina</taxon>
        <taxon>Ustilaginomycetes</taxon>
        <taxon>Ustilaginales</taxon>
        <taxon>Ustilaginaceae</taxon>
        <taxon>Moesziomyces</taxon>
    </lineage>
</organism>
<keyword evidence="2" id="KW-1185">Reference proteome</keyword>
<dbReference type="Proteomes" id="UP000053758">
    <property type="component" value="Unassembled WGS sequence"/>
</dbReference>
<name>A0A081CIH7_PSEA2</name>
<dbReference type="AlphaFoldDB" id="A0A081CIH7"/>
<proteinExistence type="predicted"/>
<dbReference type="GeneID" id="26305471"/>
<reference evidence="2" key="1">
    <citation type="journal article" date="2014" name="Genome Announc.">
        <title>Draft Genome Sequence of the Yeast Pseudozyma antarctica Type Strain JCM10317, a Producer of the Glycolipid Biosurfactants, Mannosylerythritol Lipids.</title>
        <authorList>
            <person name="Saika A."/>
            <person name="Koike H."/>
            <person name="Hori T."/>
            <person name="Fukuoka T."/>
            <person name="Sato S."/>
            <person name="Habe H."/>
            <person name="Kitamoto D."/>
            <person name="Morita T."/>
        </authorList>
    </citation>
    <scope>NUCLEOTIDE SEQUENCE [LARGE SCALE GENOMIC DNA]</scope>
    <source>
        <strain evidence="2">JCM 10317</strain>
    </source>
</reference>
<dbReference type="OrthoDB" id="2556367at2759"/>
<dbReference type="HOGENOM" id="CLU_1768897_0_0_1"/>
<dbReference type="RefSeq" id="XP_014655309.1">
    <property type="nucleotide sequence ID" value="XM_014799823.1"/>
</dbReference>
<gene>
    <name evidence="1" type="ORF">PAN0_013c4695</name>
</gene>